<evidence type="ECO:0000313" key="2">
    <source>
        <dbReference type="EMBL" id="RYR22429.1"/>
    </source>
</evidence>
<dbReference type="Proteomes" id="UP000289738">
    <property type="component" value="Chromosome B03"/>
</dbReference>
<evidence type="ECO:0000259" key="1">
    <source>
        <dbReference type="Pfam" id="PF03108"/>
    </source>
</evidence>
<protein>
    <recommendedName>
        <fullName evidence="1">Transposase MuDR plant domain-containing protein</fullName>
    </recommendedName>
</protein>
<dbReference type="Pfam" id="PF03108">
    <property type="entry name" value="DBD_Tnp_Mut"/>
    <property type="match status" value="1"/>
</dbReference>
<organism evidence="2 3">
    <name type="scientific">Arachis hypogaea</name>
    <name type="common">Peanut</name>
    <dbReference type="NCBI Taxonomy" id="3818"/>
    <lineage>
        <taxon>Eukaryota</taxon>
        <taxon>Viridiplantae</taxon>
        <taxon>Streptophyta</taxon>
        <taxon>Embryophyta</taxon>
        <taxon>Tracheophyta</taxon>
        <taxon>Spermatophyta</taxon>
        <taxon>Magnoliopsida</taxon>
        <taxon>eudicotyledons</taxon>
        <taxon>Gunneridae</taxon>
        <taxon>Pentapetalae</taxon>
        <taxon>rosids</taxon>
        <taxon>fabids</taxon>
        <taxon>Fabales</taxon>
        <taxon>Fabaceae</taxon>
        <taxon>Papilionoideae</taxon>
        <taxon>50 kb inversion clade</taxon>
        <taxon>dalbergioids sensu lato</taxon>
        <taxon>Dalbergieae</taxon>
        <taxon>Pterocarpus clade</taxon>
        <taxon>Arachis</taxon>
    </lineage>
</organism>
<feature type="domain" description="Transposase MuDR plant" evidence="1">
    <location>
        <begin position="206"/>
        <end position="259"/>
    </location>
</feature>
<evidence type="ECO:0000313" key="3">
    <source>
        <dbReference type="Proteomes" id="UP000289738"/>
    </source>
</evidence>
<keyword evidence="3" id="KW-1185">Reference proteome</keyword>
<dbReference type="EMBL" id="SDMP01000013">
    <property type="protein sequence ID" value="RYR22429.1"/>
    <property type="molecule type" value="Genomic_DNA"/>
</dbReference>
<comment type="caution">
    <text evidence="2">The sequence shown here is derived from an EMBL/GenBank/DDBJ whole genome shotgun (WGS) entry which is preliminary data.</text>
</comment>
<name>A0A445A7Q2_ARAHY</name>
<sequence>MDDIVVLKIYCYGQILLQTYEGVQFVCENPLNVVIPFTLSFEKLKSVICEKIDSQIYRRVSCILYRYPLSLFGGFVQFQTKYITDEASMHEMFSMYMGNRHRMSCTELYIKFEQYEVDRNIELEDYNSESEEKFESNYEIVGPGEDEDEADDTMNADAAEVANALANPHPFQEPSFMRSLDLEAMHAPEFSQYMNVALPVVANGEFTVGIEFSSREAVIKAMKDYTICRGVDYRVYESELTTFYTKCTQYGGGCDWLIRKKYCWEIRRYNGSHTCTKSTISQDHSKLDSKTVAEDIRG</sequence>
<reference evidence="2 3" key="1">
    <citation type="submission" date="2019-01" db="EMBL/GenBank/DDBJ databases">
        <title>Sequencing of cultivated peanut Arachis hypogaea provides insights into genome evolution and oil improvement.</title>
        <authorList>
            <person name="Chen X."/>
        </authorList>
    </citation>
    <scope>NUCLEOTIDE SEQUENCE [LARGE SCALE GENOMIC DNA]</scope>
    <source>
        <strain evidence="3">cv. Fuhuasheng</strain>
        <tissue evidence="2">Leaves</tissue>
    </source>
</reference>
<dbReference type="AlphaFoldDB" id="A0A445A7Q2"/>
<proteinExistence type="predicted"/>
<dbReference type="InterPro" id="IPR004332">
    <property type="entry name" value="Transposase_MuDR"/>
</dbReference>
<accession>A0A445A7Q2</accession>
<gene>
    <name evidence="2" type="ORF">Ahy_B03g067710</name>
</gene>